<dbReference type="PANTHER" id="PTHR46179">
    <property type="entry name" value="ZINC FINGER PROTEIN"/>
    <property type="match status" value="1"/>
</dbReference>
<evidence type="ECO:0000256" key="4">
    <source>
        <dbReference type="ARBA" id="ARBA00022833"/>
    </source>
</evidence>
<evidence type="ECO:0000256" key="3">
    <source>
        <dbReference type="ARBA" id="ARBA00022771"/>
    </source>
</evidence>
<keyword evidence="5" id="KW-0805">Transcription regulation</keyword>
<feature type="compositionally biased region" description="Polar residues" evidence="9">
    <location>
        <begin position="22"/>
        <end position="34"/>
    </location>
</feature>
<evidence type="ECO:0000256" key="1">
    <source>
        <dbReference type="ARBA" id="ARBA00004123"/>
    </source>
</evidence>
<organism evidence="11 12">
    <name type="scientific">Dendrothele bispora (strain CBS 962.96)</name>
    <dbReference type="NCBI Taxonomy" id="1314807"/>
    <lineage>
        <taxon>Eukaryota</taxon>
        <taxon>Fungi</taxon>
        <taxon>Dikarya</taxon>
        <taxon>Basidiomycota</taxon>
        <taxon>Agaricomycotina</taxon>
        <taxon>Agaricomycetes</taxon>
        <taxon>Agaricomycetidae</taxon>
        <taxon>Agaricales</taxon>
        <taxon>Agaricales incertae sedis</taxon>
        <taxon>Dendrothele</taxon>
    </lineage>
</organism>
<feature type="domain" description="C2H2-type" evidence="10">
    <location>
        <begin position="262"/>
        <end position="291"/>
    </location>
</feature>
<dbReference type="PANTHER" id="PTHR46179:SF13">
    <property type="entry name" value="C2H2-TYPE DOMAIN-CONTAINING PROTEIN"/>
    <property type="match status" value="1"/>
</dbReference>
<dbReference type="GO" id="GO:0008270">
    <property type="term" value="F:zinc ion binding"/>
    <property type="evidence" value="ECO:0007669"/>
    <property type="project" value="UniProtKB-KW"/>
</dbReference>
<keyword evidence="2" id="KW-0479">Metal-binding</keyword>
<dbReference type="InterPro" id="IPR013087">
    <property type="entry name" value="Znf_C2H2_type"/>
</dbReference>
<dbReference type="EMBL" id="ML179133">
    <property type="protein sequence ID" value="THU98585.1"/>
    <property type="molecule type" value="Genomic_DNA"/>
</dbReference>
<dbReference type="SUPFAM" id="SSF57667">
    <property type="entry name" value="beta-beta-alpha zinc fingers"/>
    <property type="match status" value="1"/>
</dbReference>
<evidence type="ECO:0000256" key="2">
    <source>
        <dbReference type="ARBA" id="ARBA00022723"/>
    </source>
</evidence>
<feature type="region of interest" description="Disordered" evidence="9">
    <location>
        <begin position="22"/>
        <end position="47"/>
    </location>
</feature>
<comment type="subcellular location">
    <subcellularLocation>
        <location evidence="1">Nucleus</location>
    </subcellularLocation>
</comment>
<dbReference type="OrthoDB" id="8117402at2759"/>
<dbReference type="GO" id="GO:0005634">
    <property type="term" value="C:nucleus"/>
    <property type="evidence" value="ECO:0007669"/>
    <property type="project" value="UniProtKB-SubCell"/>
</dbReference>
<accession>A0A4V4HGF1</accession>
<dbReference type="SMART" id="SM00355">
    <property type="entry name" value="ZnF_C2H2"/>
    <property type="match status" value="3"/>
</dbReference>
<dbReference type="Pfam" id="PF00096">
    <property type="entry name" value="zf-C2H2"/>
    <property type="match status" value="1"/>
</dbReference>
<dbReference type="Gene3D" id="3.30.160.60">
    <property type="entry name" value="Classic Zinc Finger"/>
    <property type="match status" value="2"/>
</dbReference>
<feature type="compositionally biased region" description="Basic residues" evidence="9">
    <location>
        <begin position="36"/>
        <end position="47"/>
    </location>
</feature>
<evidence type="ECO:0000256" key="7">
    <source>
        <dbReference type="ARBA" id="ARBA00023242"/>
    </source>
</evidence>
<dbReference type="InterPro" id="IPR036236">
    <property type="entry name" value="Znf_C2H2_sf"/>
</dbReference>
<gene>
    <name evidence="11" type="ORF">K435DRAFT_526174</name>
</gene>
<evidence type="ECO:0000313" key="12">
    <source>
        <dbReference type="Proteomes" id="UP000297245"/>
    </source>
</evidence>
<feature type="domain" description="C2H2-type" evidence="10">
    <location>
        <begin position="324"/>
        <end position="353"/>
    </location>
</feature>
<dbReference type="Proteomes" id="UP000297245">
    <property type="component" value="Unassembled WGS sequence"/>
</dbReference>
<keyword evidence="4" id="KW-0862">Zinc</keyword>
<protein>
    <recommendedName>
        <fullName evidence="10">C2H2-type domain-containing protein</fullName>
    </recommendedName>
</protein>
<reference evidence="11 12" key="1">
    <citation type="journal article" date="2019" name="Nat. Ecol. Evol.">
        <title>Megaphylogeny resolves global patterns of mushroom evolution.</title>
        <authorList>
            <person name="Varga T."/>
            <person name="Krizsan K."/>
            <person name="Foldi C."/>
            <person name="Dima B."/>
            <person name="Sanchez-Garcia M."/>
            <person name="Sanchez-Ramirez S."/>
            <person name="Szollosi G.J."/>
            <person name="Szarkandi J.G."/>
            <person name="Papp V."/>
            <person name="Albert L."/>
            <person name="Andreopoulos W."/>
            <person name="Angelini C."/>
            <person name="Antonin V."/>
            <person name="Barry K.W."/>
            <person name="Bougher N.L."/>
            <person name="Buchanan P."/>
            <person name="Buyck B."/>
            <person name="Bense V."/>
            <person name="Catcheside P."/>
            <person name="Chovatia M."/>
            <person name="Cooper J."/>
            <person name="Damon W."/>
            <person name="Desjardin D."/>
            <person name="Finy P."/>
            <person name="Geml J."/>
            <person name="Haridas S."/>
            <person name="Hughes K."/>
            <person name="Justo A."/>
            <person name="Karasinski D."/>
            <person name="Kautmanova I."/>
            <person name="Kiss B."/>
            <person name="Kocsube S."/>
            <person name="Kotiranta H."/>
            <person name="LaButti K.M."/>
            <person name="Lechner B.E."/>
            <person name="Liimatainen K."/>
            <person name="Lipzen A."/>
            <person name="Lukacs Z."/>
            <person name="Mihaltcheva S."/>
            <person name="Morgado L.N."/>
            <person name="Niskanen T."/>
            <person name="Noordeloos M.E."/>
            <person name="Ohm R.A."/>
            <person name="Ortiz-Santana B."/>
            <person name="Ovrebo C."/>
            <person name="Racz N."/>
            <person name="Riley R."/>
            <person name="Savchenko A."/>
            <person name="Shiryaev A."/>
            <person name="Soop K."/>
            <person name="Spirin V."/>
            <person name="Szebenyi C."/>
            <person name="Tomsovsky M."/>
            <person name="Tulloss R.E."/>
            <person name="Uehling J."/>
            <person name="Grigoriev I.V."/>
            <person name="Vagvolgyi C."/>
            <person name="Papp T."/>
            <person name="Martin F.M."/>
            <person name="Miettinen O."/>
            <person name="Hibbett D.S."/>
            <person name="Nagy L.G."/>
        </authorList>
    </citation>
    <scope>NUCLEOTIDE SEQUENCE [LARGE SCALE GENOMIC DNA]</scope>
    <source>
        <strain evidence="11 12">CBS 962.96</strain>
    </source>
</reference>
<evidence type="ECO:0000256" key="5">
    <source>
        <dbReference type="ARBA" id="ARBA00023015"/>
    </source>
</evidence>
<keyword evidence="3 8" id="KW-0863">Zinc-finger</keyword>
<dbReference type="AlphaFoldDB" id="A0A4V4HGF1"/>
<evidence type="ECO:0000313" key="11">
    <source>
        <dbReference type="EMBL" id="THU98585.1"/>
    </source>
</evidence>
<name>A0A4V4HGF1_DENBC</name>
<dbReference type="PROSITE" id="PS00028">
    <property type="entry name" value="ZINC_FINGER_C2H2_1"/>
    <property type="match status" value="1"/>
</dbReference>
<evidence type="ECO:0000259" key="10">
    <source>
        <dbReference type="PROSITE" id="PS50157"/>
    </source>
</evidence>
<keyword evidence="12" id="KW-1185">Reference proteome</keyword>
<keyword evidence="6" id="KW-0804">Transcription</keyword>
<proteinExistence type="predicted"/>
<dbReference type="InterPro" id="IPR051061">
    <property type="entry name" value="Zinc_finger_trans_reg"/>
</dbReference>
<dbReference type="PROSITE" id="PS50157">
    <property type="entry name" value="ZINC_FINGER_C2H2_2"/>
    <property type="match status" value="2"/>
</dbReference>
<evidence type="ECO:0000256" key="8">
    <source>
        <dbReference type="PROSITE-ProRule" id="PRU00042"/>
    </source>
</evidence>
<dbReference type="GO" id="GO:0006357">
    <property type="term" value="P:regulation of transcription by RNA polymerase II"/>
    <property type="evidence" value="ECO:0007669"/>
    <property type="project" value="TreeGrafter"/>
</dbReference>
<sequence length="356" mass="39841">MNTTDYSHKSAHTLYRHSTLTPQSNTHLHQSTPVHSHNHNHPHHPHHHYPMHASLEFPSHYQFSETDVQQLPYAQKTDEAFYHFSSEYPPSADANAWPEWCGQQVAPEGVSEPSFEQPHISYPGPSGTSRPTVLSWPLECFVTNDPSLLTPESDAGSSLYAPYSDRFTPELLYTDSPSGNSESANVFDMQFGDAVSALNTESRAYDSESSASSSAPSPSSIPTCHYEYSRHSPYKRTPSPSSCSVPVPGSRVIPASDHRRRFPCLLPGCDRRFTSQYTLKVHMEAHKPKPKVTFPCTHGCSERFSRQHDRLRHEVAKHGKVCEFSCDECGRFFSTSKTLGNHKCPVAQGGTRWVNA</sequence>
<keyword evidence="7" id="KW-0539">Nucleus</keyword>
<evidence type="ECO:0000256" key="9">
    <source>
        <dbReference type="SAM" id="MobiDB-lite"/>
    </source>
</evidence>
<evidence type="ECO:0000256" key="6">
    <source>
        <dbReference type="ARBA" id="ARBA00023163"/>
    </source>
</evidence>